<comment type="caution">
    <text evidence="2">The sequence shown here is derived from an EMBL/GenBank/DDBJ whole genome shotgun (WGS) entry which is preliminary data.</text>
</comment>
<accession>A0A1V8P4U0</accession>
<dbReference type="Proteomes" id="UP000192573">
    <property type="component" value="Unassembled WGS sequence"/>
</dbReference>
<dbReference type="AlphaFoldDB" id="A0A1V8P4U0"/>
<feature type="domain" description="DUF4376" evidence="1">
    <location>
        <begin position="74"/>
        <end position="181"/>
    </location>
</feature>
<protein>
    <recommendedName>
        <fullName evidence="1">DUF4376 domain-containing protein</fullName>
    </recommendedName>
</protein>
<dbReference type="RefSeq" id="WP_065554943.1">
    <property type="nucleotide sequence ID" value="NZ_CP077405.1"/>
</dbReference>
<sequence length="195" mass="22035">MNIEDIQAPEWANKEHTAINCKVKFAEFDEFLPFTACQNDNEEHGRRIYSELESGKYGPVTPFVVTDKMVDNSRNQKLAEISNWRDAQENANIIFELDGHRWDGGKASQERLAPVVAVAGSGGLPEGFFWTDADNHDIPVNAAFLKQLEAAMVQAVVIQGFKIHERQRQMKEKVVMLKSLDEIAQYRVGWPEGDG</sequence>
<proteinExistence type="predicted"/>
<dbReference type="EMBL" id="NAEW01000001">
    <property type="protein sequence ID" value="OQM43664.1"/>
    <property type="molecule type" value="Genomic_DNA"/>
</dbReference>
<evidence type="ECO:0000259" key="1">
    <source>
        <dbReference type="Pfam" id="PF14301"/>
    </source>
</evidence>
<name>A0A1V8P4U0_CITBR</name>
<dbReference type="Pfam" id="PF14301">
    <property type="entry name" value="DUF4376"/>
    <property type="match status" value="1"/>
</dbReference>
<evidence type="ECO:0000313" key="2">
    <source>
        <dbReference type="EMBL" id="OQM43664.1"/>
    </source>
</evidence>
<reference evidence="2 3" key="1">
    <citation type="submission" date="2017-03" db="EMBL/GenBank/DDBJ databases">
        <authorList>
            <person name="Afonso C.L."/>
            <person name="Miller P.J."/>
            <person name="Scott M.A."/>
            <person name="Spackman E."/>
            <person name="Goraichik I."/>
            <person name="Dimitrov K.M."/>
            <person name="Suarez D.L."/>
            <person name="Swayne D.E."/>
        </authorList>
    </citation>
    <scope>NUCLEOTIDE SEQUENCE [LARGE SCALE GENOMIC DNA]</scope>
    <source>
        <strain evidence="2 3">ATCC 51113</strain>
    </source>
</reference>
<organism evidence="2 3">
    <name type="scientific">Citrobacter braakii</name>
    <dbReference type="NCBI Taxonomy" id="57706"/>
    <lineage>
        <taxon>Bacteria</taxon>
        <taxon>Pseudomonadati</taxon>
        <taxon>Pseudomonadota</taxon>
        <taxon>Gammaproteobacteria</taxon>
        <taxon>Enterobacterales</taxon>
        <taxon>Enterobacteriaceae</taxon>
        <taxon>Citrobacter</taxon>
        <taxon>Citrobacter freundii complex</taxon>
    </lineage>
</organism>
<gene>
    <name evidence="2" type="ORF">BZK42_01940</name>
</gene>
<dbReference type="InterPro" id="IPR025484">
    <property type="entry name" value="DUF4376"/>
</dbReference>
<evidence type="ECO:0000313" key="3">
    <source>
        <dbReference type="Proteomes" id="UP000192573"/>
    </source>
</evidence>